<evidence type="ECO:0000313" key="1">
    <source>
        <dbReference type="EMBL" id="USE78053.1"/>
    </source>
</evidence>
<dbReference type="Proteomes" id="UP001056648">
    <property type="component" value="Chromosome 1"/>
</dbReference>
<reference evidence="1" key="1">
    <citation type="submission" date="2022-06" db="EMBL/GenBank/DDBJ databases">
        <title>Complete genome sequence and characterization of Cupriavidus gilardii QJ1 isolated from contaminating cells.</title>
        <authorList>
            <person name="Qi J."/>
        </authorList>
    </citation>
    <scope>NUCLEOTIDE SEQUENCE</scope>
    <source>
        <strain evidence="1">QJ1</strain>
    </source>
</reference>
<sequence>MLDKLEPIESPDGKFHDGNPVDGTLGTIVKALWLNAVQDAVRSVQGELINLITSLGGQIDPAKEDQIKTLLANALAKKANLESPELTGTPKAPTAAVESNSTAIANTEHVVKKLLRFGIGGGLATAAQFADLFASNDANDANITGIYTLVGTKNVPNGTSVMLHIERRFGAGVTAIQLSANAENLVFRTRVAAAWNTWRTVADVEGAANKVSRTGDTMTGDLAIAPTAAGTYGQISLKTTSGGRAWLRGGNSGFEMVNNAYQLIVMSFYDDGGLAIRSDLRTGKDNTNNFVLVTQSGTMELCRPEGAFVDFKRYANQDFEWRLVEAGDGSSMVLMIPGVEVFRFQGDGDIHCAGRGWIWGAIGNLNTTVGNLNVNVGNLNGAMAGKAPLSVMQNNGVGSYRLDNSANSPPVGPGSWEDRGTVNAGGGMLVRLLCRIA</sequence>
<keyword evidence="2" id="KW-1185">Reference proteome</keyword>
<accession>A0ABY4VRU1</accession>
<evidence type="ECO:0008006" key="3">
    <source>
        <dbReference type="Google" id="ProtNLM"/>
    </source>
</evidence>
<evidence type="ECO:0000313" key="2">
    <source>
        <dbReference type="Proteomes" id="UP001056648"/>
    </source>
</evidence>
<proteinExistence type="predicted"/>
<name>A0ABY4VRU1_9BURK</name>
<gene>
    <name evidence="1" type="ORF">NDR89_03125</name>
</gene>
<organism evidence="1 2">
    <name type="scientific">Cupriavidus gilardii</name>
    <dbReference type="NCBI Taxonomy" id="82541"/>
    <lineage>
        <taxon>Bacteria</taxon>
        <taxon>Pseudomonadati</taxon>
        <taxon>Pseudomonadota</taxon>
        <taxon>Betaproteobacteria</taxon>
        <taxon>Burkholderiales</taxon>
        <taxon>Burkholderiaceae</taxon>
        <taxon>Cupriavidus</taxon>
    </lineage>
</organism>
<dbReference type="EMBL" id="CP098735">
    <property type="protein sequence ID" value="USE78053.1"/>
    <property type="molecule type" value="Genomic_DNA"/>
</dbReference>
<dbReference type="RefSeq" id="WP_252252176.1">
    <property type="nucleotide sequence ID" value="NZ_CP098735.1"/>
</dbReference>
<protein>
    <recommendedName>
        <fullName evidence="3">Tail fiber protein</fullName>
    </recommendedName>
</protein>